<evidence type="ECO:0000256" key="1">
    <source>
        <dbReference type="SAM" id="MobiDB-lite"/>
    </source>
</evidence>
<feature type="region of interest" description="Disordered" evidence="1">
    <location>
        <begin position="1"/>
        <end position="102"/>
    </location>
</feature>
<sequence length="102" mass="10965">MGSSRDRSRSPGDRTGSSQRSLPGGEVDVTANHFGIAVRHSPGDDDDDVDLMKPMGYGQTLCPGGDASLDDDTNLMKPPTLQLTSPNKDWSARNYKNDGTRV</sequence>
<gene>
    <name evidence="2" type="ORF">NP493_91g00004</name>
</gene>
<protein>
    <submittedName>
        <fullName evidence="2">Uncharacterized protein</fullName>
    </submittedName>
</protein>
<reference evidence="2" key="1">
    <citation type="journal article" date="2023" name="Mol. Biol. Evol.">
        <title>Third-Generation Sequencing Reveals the Adaptive Role of the Epigenome in Three Deep-Sea Polychaetes.</title>
        <authorList>
            <person name="Perez M."/>
            <person name="Aroh O."/>
            <person name="Sun Y."/>
            <person name="Lan Y."/>
            <person name="Juniper S.K."/>
            <person name="Young C.R."/>
            <person name="Angers B."/>
            <person name="Qian P.Y."/>
        </authorList>
    </citation>
    <scope>NUCLEOTIDE SEQUENCE</scope>
    <source>
        <strain evidence="2">R07B-5</strain>
    </source>
</reference>
<dbReference type="EMBL" id="JAODUO010000090">
    <property type="protein sequence ID" value="KAK2190029.1"/>
    <property type="molecule type" value="Genomic_DNA"/>
</dbReference>
<evidence type="ECO:0000313" key="2">
    <source>
        <dbReference type="EMBL" id="KAK2190029.1"/>
    </source>
</evidence>
<proteinExistence type="predicted"/>
<dbReference type="AlphaFoldDB" id="A0AAD9UHU2"/>
<dbReference type="Proteomes" id="UP001209878">
    <property type="component" value="Unassembled WGS sequence"/>
</dbReference>
<feature type="compositionally biased region" description="Basic and acidic residues" evidence="1">
    <location>
        <begin position="1"/>
        <end position="12"/>
    </location>
</feature>
<organism evidence="2 3">
    <name type="scientific">Ridgeia piscesae</name>
    <name type="common">Tubeworm</name>
    <dbReference type="NCBI Taxonomy" id="27915"/>
    <lineage>
        <taxon>Eukaryota</taxon>
        <taxon>Metazoa</taxon>
        <taxon>Spiralia</taxon>
        <taxon>Lophotrochozoa</taxon>
        <taxon>Annelida</taxon>
        <taxon>Polychaeta</taxon>
        <taxon>Sedentaria</taxon>
        <taxon>Canalipalpata</taxon>
        <taxon>Sabellida</taxon>
        <taxon>Siboglinidae</taxon>
        <taxon>Ridgeia</taxon>
    </lineage>
</organism>
<comment type="caution">
    <text evidence="2">The sequence shown here is derived from an EMBL/GenBank/DDBJ whole genome shotgun (WGS) entry which is preliminary data.</text>
</comment>
<name>A0AAD9UHU2_RIDPI</name>
<evidence type="ECO:0000313" key="3">
    <source>
        <dbReference type="Proteomes" id="UP001209878"/>
    </source>
</evidence>
<accession>A0AAD9UHU2</accession>
<keyword evidence="3" id="KW-1185">Reference proteome</keyword>